<keyword evidence="1" id="KW-0560">Oxidoreductase</keyword>
<evidence type="ECO:0000259" key="3">
    <source>
        <dbReference type="Pfam" id="PF22725"/>
    </source>
</evidence>
<evidence type="ECO:0000256" key="1">
    <source>
        <dbReference type="ARBA" id="ARBA00023002"/>
    </source>
</evidence>
<dbReference type="Pfam" id="PF22725">
    <property type="entry name" value="GFO_IDH_MocA_C3"/>
    <property type="match status" value="1"/>
</dbReference>
<dbReference type="InterPro" id="IPR055170">
    <property type="entry name" value="GFO_IDH_MocA-like_dom"/>
</dbReference>
<dbReference type="GO" id="GO:0016491">
    <property type="term" value="F:oxidoreductase activity"/>
    <property type="evidence" value="ECO:0007669"/>
    <property type="project" value="UniProtKB-KW"/>
</dbReference>
<organism evidence="4 5">
    <name type="scientific">Ereboglobus luteus</name>
    <dbReference type="NCBI Taxonomy" id="1796921"/>
    <lineage>
        <taxon>Bacteria</taxon>
        <taxon>Pseudomonadati</taxon>
        <taxon>Verrucomicrobiota</taxon>
        <taxon>Opitutia</taxon>
        <taxon>Opitutales</taxon>
        <taxon>Opitutaceae</taxon>
        <taxon>Ereboglobus</taxon>
    </lineage>
</organism>
<dbReference type="Gene3D" id="3.30.360.10">
    <property type="entry name" value="Dihydrodipicolinate Reductase, domain 2"/>
    <property type="match status" value="1"/>
</dbReference>
<reference evidence="4 5" key="1">
    <citation type="journal article" date="2018" name="Syst. Appl. Microbiol.">
        <title>Ereboglobus luteus gen. nov. sp. nov. from cockroach guts, and new insights into the oxygen relationship of the genera Opitutus and Didymococcus (Verrucomicrobia: Opitutaceae).</title>
        <authorList>
            <person name="Tegtmeier D."/>
            <person name="Belitz A."/>
            <person name="Radek R."/>
            <person name="Heimerl T."/>
            <person name="Brune A."/>
        </authorList>
    </citation>
    <scope>NUCLEOTIDE SEQUENCE [LARGE SCALE GENOMIC DNA]</scope>
    <source>
        <strain evidence="4 5">Ho45</strain>
    </source>
</reference>
<feature type="domain" description="Gfo/Idh/MocA-like oxidoreductase N-terminal" evidence="2">
    <location>
        <begin position="11"/>
        <end position="130"/>
    </location>
</feature>
<evidence type="ECO:0000259" key="2">
    <source>
        <dbReference type="Pfam" id="PF01408"/>
    </source>
</evidence>
<evidence type="ECO:0000313" key="5">
    <source>
        <dbReference type="Proteomes" id="UP000244896"/>
    </source>
</evidence>
<keyword evidence="5" id="KW-1185">Reference proteome</keyword>
<dbReference type="RefSeq" id="WP_108825139.1">
    <property type="nucleotide sequence ID" value="NZ_CP023004.1"/>
</dbReference>
<dbReference type="SUPFAM" id="SSF55347">
    <property type="entry name" value="Glyceraldehyde-3-phosphate dehydrogenase-like, C-terminal domain"/>
    <property type="match status" value="1"/>
</dbReference>
<accession>A0A2U8E367</accession>
<proteinExistence type="predicted"/>
<dbReference type="KEGG" id="elut:CKA38_08810"/>
<feature type="domain" description="GFO/IDH/MocA-like oxidoreductase" evidence="3">
    <location>
        <begin position="138"/>
        <end position="279"/>
    </location>
</feature>
<dbReference type="InterPro" id="IPR050463">
    <property type="entry name" value="Gfo/Idh/MocA_oxidrdct_glycsds"/>
</dbReference>
<dbReference type="PANTHER" id="PTHR43818:SF11">
    <property type="entry name" value="BCDNA.GH03377"/>
    <property type="match status" value="1"/>
</dbReference>
<dbReference type="InterPro" id="IPR036291">
    <property type="entry name" value="NAD(P)-bd_dom_sf"/>
</dbReference>
<dbReference type="GO" id="GO:0000166">
    <property type="term" value="F:nucleotide binding"/>
    <property type="evidence" value="ECO:0007669"/>
    <property type="project" value="InterPro"/>
</dbReference>
<protein>
    <submittedName>
        <fullName evidence="4">Oxidoreductase</fullName>
    </submittedName>
</protein>
<dbReference type="AlphaFoldDB" id="A0A2U8E367"/>
<name>A0A2U8E367_9BACT</name>
<dbReference type="Pfam" id="PF01408">
    <property type="entry name" value="GFO_IDH_MocA"/>
    <property type="match status" value="1"/>
</dbReference>
<dbReference type="Proteomes" id="UP000244896">
    <property type="component" value="Chromosome"/>
</dbReference>
<dbReference type="PANTHER" id="PTHR43818">
    <property type="entry name" value="BCDNA.GH03377"/>
    <property type="match status" value="1"/>
</dbReference>
<sequence length="364" mass="39414">MRKTSSRKKPVRIAIIGAGGMGNTHADCFRKIPGCELVAAVDVDAGRAAEFCAAHGIPHSFGRVDEMLAGVDVDAVSIVTPDVFHAAQSIQCLAAGKHVLCEKPLATDYREASAMVSAARKAGTVNMVNFSYRNWSCIQAVAALVRKGGVGEIRHVEASYLQAWLVSKAWGDWRTSPKWLWRLSGRHGSKGALGDIGVHIVDFATYPAGPIKRVHCKLGTFGKAPKNRVGEYKLDANDSAVMTVEFASGALGTIHTTRWMGGHANRLFLKIAGTRGTVEIDSEKTTEGYRICAGGDLDTATWRDVAVKPTPTNYERFITSIRTGRREQPDFARGAEIQRVLDACFESDARGMPVAVCSKRAARR</sequence>
<dbReference type="EMBL" id="CP023004">
    <property type="protein sequence ID" value="AWI09328.1"/>
    <property type="molecule type" value="Genomic_DNA"/>
</dbReference>
<dbReference type="SUPFAM" id="SSF51735">
    <property type="entry name" value="NAD(P)-binding Rossmann-fold domains"/>
    <property type="match status" value="1"/>
</dbReference>
<evidence type="ECO:0000313" key="4">
    <source>
        <dbReference type="EMBL" id="AWI09328.1"/>
    </source>
</evidence>
<dbReference type="Gene3D" id="3.40.50.720">
    <property type="entry name" value="NAD(P)-binding Rossmann-like Domain"/>
    <property type="match status" value="1"/>
</dbReference>
<gene>
    <name evidence="4" type="ORF">CKA38_08810</name>
</gene>
<dbReference type="InterPro" id="IPR000683">
    <property type="entry name" value="Gfo/Idh/MocA-like_OxRdtase_N"/>
</dbReference>
<dbReference type="OrthoDB" id="9815825at2"/>